<dbReference type="GO" id="GO:0006614">
    <property type="term" value="P:SRP-dependent cotranslational protein targeting to membrane"/>
    <property type="evidence" value="ECO:0007669"/>
    <property type="project" value="InterPro"/>
</dbReference>
<dbReference type="CDD" id="cd14826">
    <property type="entry name" value="SR_alpha_SRX"/>
    <property type="match status" value="1"/>
</dbReference>
<dbReference type="InterPro" id="IPR003593">
    <property type="entry name" value="AAA+_ATPase"/>
</dbReference>
<dbReference type="Gene3D" id="1.20.120.140">
    <property type="entry name" value="Signal recognition particle SRP54, nucleotide-binding domain"/>
    <property type="match status" value="1"/>
</dbReference>
<dbReference type="SUPFAM" id="SSF52540">
    <property type="entry name" value="P-loop containing nucleoside triphosphate hydrolases"/>
    <property type="match status" value="1"/>
</dbReference>
<dbReference type="GO" id="GO:0005047">
    <property type="term" value="F:signal recognition particle binding"/>
    <property type="evidence" value="ECO:0007669"/>
    <property type="project" value="InterPro"/>
</dbReference>
<dbReference type="SUPFAM" id="SSF47364">
    <property type="entry name" value="Domain of the SRP/SRP receptor G-proteins"/>
    <property type="match status" value="1"/>
</dbReference>
<evidence type="ECO:0000256" key="5">
    <source>
        <dbReference type="ARBA" id="ARBA00023134"/>
    </source>
</evidence>
<dbReference type="SUPFAM" id="SSF64356">
    <property type="entry name" value="SNARE-like"/>
    <property type="match status" value="1"/>
</dbReference>
<dbReference type="Pfam" id="PF02881">
    <property type="entry name" value="SRP54_N"/>
    <property type="match status" value="1"/>
</dbReference>
<evidence type="ECO:0000256" key="1">
    <source>
        <dbReference type="ARBA" id="ARBA00004397"/>
    </source>
</evidence>
<evidence type="ECO:0000256" key="2">
    <source>
        <dbReference type="ARBA" id="ARBA00008531"/>
    </source>
</evidence>
<dbReference type="Pfam" id="PF04086">
    <property type="entry name" value="SRP-alpha_N"/>
    <property type="match status" value="1"/>
</dbReference>
<dbReference type="Gene3D" id="3.30.450.60">
    <property type="match status" value="1"/>
</dbReference>
<feature type="compositionally biased region" description="Basic and acidic residues" evidence="8">
    <location>
        <begin position="161"/>
        <end position="179"/>
    </location>
</feature>
<dbReference type="CDD" id="cd17876">
    <property type="entry name" value="SRalpha_C"/>
    <property type="match status" value="1"/>
</dbReference>
<feature type="region of interest" description="Disordered" evidence="8">
    <location>
        <begin position="274"/>
        <end position="294"/>
    </location>
</feature>
<dbReference type="PANTHER" id="PTHR43134:SF1">
    <property type="entry name" value="SIGNAL RECOGNITION PARTICLE RECEPTOR SUBUNIT ALPHA"/>
    <property type="match status" value="1"/>
</dbReference>
<keyword evidence="4" id="KW-0256">Endoplasmic reticulum</keyword>
<protein>
    <recommendedName>
        <fullName evidence="12">SRP54-type proteins GTP-binding domain-containing protein</fullName>
    </recommendedName>
</protein>
<dbReference type="PANTHER" id="PTHR43134">
    <property type="entry name" value="SIGNAL RECOGNITION PARTICLE RECEPTOR SUBUNIT ALPHA"/>
    <property type="match status" value="1"/>
</dbReference>
<dbReference type="InterPro" id="IPR007222">
    <property type="entry name" value="Sig_recog_particle_rcpt_asu_N"/>
</dbReference>
<dbReference type="InterPro" id="IPR027417">
    <property type="entry name" value="P-loop_NTPase"/>
</dbReference>
<gene>
    <name evidence="11" type="ORF">HERI1096_LOCUS22385</name>
</gene>
<comment type="similarity">
    <text evidence="2">Belongs to the GTP-binding SRP family.</text>
</comment>
<dbReference type="InterPro" id="IPR011012">
    <property type="entry name" value="Longin-like_dom_sf"/>
</dbReference>
<evidence type="ECO:0000256" key="3">
    <source>
        <dbReference type="ARBA" id="ARBA00022741"/>
    </source>
</evidence>
<feature type="compositionally biased region" description="Polar residues" evidence="8">
    <location>
        <begin position="145"/>
        <end position="155"/>
    </location>
</feature>
<evidence type="ECO:0000313" key="11">
    <source>
        <dbReference type="EMBL" id="CAE0121684.1"/>
    </source>
</evidence>
<feature type="region of interest" description="Disordered" evidence="8">
    <location>
        <begin position="138"/>
        <end position="257"/>
    </location>
</feature>
<evidence type="ECO:0000256" key="8">
    <source>
        <dbReference type="SAM" id="MobiDB-lite"/>
    </source>
</evidence>
<organism evidence="11">
    <name type="scientific">Haptolina ericina</name>
    <dbReference type="NCBI Taxonomy" id="156174"/>
    <lineage>
        <taxon>Eukaryota</taxon>
        <taxon>Haptista</taxon>
        <taxon>Haptophyta</taxon>
        <taxon>Prymnesiophyceae</taxon>
        <taxon>Prymnesiales</taxon>
        <taxon>Prymnesiaceae</taxon>
        <taxon>Haptolina</taxon>
    </lineage>
</organism>
<evidence type="ECO:0008006" key="12">
    <source>
        <dbReference type="Google" id="ProtNLM"/>
    </source>
</evidence>
<reference evidence="11" key="1">
    <citation type="submission" date="2021-01" db="EMBL/GenBank/DDBJ databases">
        <authorList>
            <person name="Corre E."/>
            <person name="Pelletier E."/>
            <person name="Niang G."/>
            <person name="Scheremetjew M."/>
            <person name="Finn R."/>
            <person name="Kale V."/>
            <person name="Holt S."/>
            <person name="Cochrane G."/>
            <person name="Meng A."/>
            <person name="Brown T."/>
            <person name="Cohen L."/>
        </authorList>
    </citation>
    <scope>NUCLEOTIDE SEQUENCE</scope>
    <source>
        <strain evidence="11">CCMP281</strain>
    </source>
</reference>
<feature type="domain" description="SRP54-type proteins GTP-binding" evidence="10">
    <location>
        <begin position="396"/>
        <end position="602"/>
    </location>
</feature>
<dbReference type="InterPro" id="IPR000897">
    <property type="entry name" value="SRP54_GTPase_dom"/>
</dbReference>
<name>A0A7S3B158_9EUKA</name>
<comment type="subcellular location">
    <subcellularLocation>
        <location evidence="1">Endoplasmic reticulum membrane</location>
        <topology evidence="1">Peripheral membrane protein</topology>
        <orientation evidence="1">Cytoplasmic side</orientation>
    </subcellularLocation>
</comment>
<dbReference type="GO" id="GO:0003924">
    <property type="term" value="F:GTPase activity"/>
    <property type="evidence" value="ECO:0007669"/>
    <property type="project" value="InterPro"/>
</dbReference>
<dbReference type="InterPro" id="IPR042101">
    <property type="entry name" value="SRP54_N_sf"/>
</dbReference>
<dbReference type="AlphaFoldDB" id="A0A7S3B158"/>
<dbReference type="GO" id="GO:0006886">
    <property type="term" value="P:intracellular protein transport"/>
    <property type="evidence" value="ECO:0007669"/>
    <property type="project" value="InterPro"/>
</dbReference>
<dbReference type="InterPro" id="IPR036225">
    <property type="entry name" value="SRP/SRP_N"/>
</dbReference>
<dbReference type="Gene3D" id="3.40.50.300">
    <property type="entry name" value="P-loop containing nucleotide triphosphate hydrolases"/>
    <property type="match status" value="1"/>
</dbReference>
<proteinExistence type="inferred from homology"/>
<keyword evidence="3" id="KW-0547">Nucleotide-binding</keyword>
<accession>A0A7S3B158</accession>
<evidence type="ECO:0000256" key="7">
    <source>
        <dbReference type="ARBA" id="ARBA00023170"/>
    </source>
</evidence>
<evidence type="ECO:0000259" key="10">
    <source>
        <dbReference type="SMART" id="SM00962"/>
    </source>
</evidence>
<dbReference type="SMART" id="SM00962">
    <property type="entry name" value="SRP54"/>
    <property type="match status" value="1"/>
</dbReference>
<keyword evidence="7" id="KW-0675">Receptor</keyword>
<keyword evidence="6" id="KW-0472">Membrane</keyword>
<dbReference type="Pfam" id="PF00448">
    <property type="entry name" value="SRP54"/>
    <property type="match status" value="1"/>
</dbReference>
<evidence type="ECO:0000259" key="9">
    <source>
        <dbReference type="SMART" id="SM00382"/>
    </source>
</evidence>
<feature type="domain" description="AAA+ ATPase" evidence="9">
    <location>
        <begin position="395"/>
        <end position="535"/>
    </location>
</feature>
<keyword evidence="5" id="KW-0342">GTP-binding</keyword>
<dbReference type="EMBL" id="HBHX01040349">
    <property type="protein sequence ID" value="CAE0121684.1"/>
    <property type="molecule type" value="Transcribed_RNA"/>
</dbReference>
<feature type="compositionally biased region" description="Basic and acidic residues" evidence="8">
    <location>
        <begin position="223"/>
        <end position="247"/>
    </location>
</feature>
<dbReference type="GO" id="GO:0005525">
    <property type="term" value="F:GTP binding"/>
    <property type="evidence" value="ECO:0007669"/>
    <property type="project" value="UniProtKB-KW"/>
</dbReference>
<dbReference type="GO" id="GO:0005785">
    <property type="term" value="C:signal recognition particle receptor complex"/>
    <property type="evidence" value="ECO:0007669"/>
    <property type="project" value="InterPro"/>
</dbReference>
<dbReference type="InterPro" id="IPR013822">
    <property type="entry name" value="Signal_recog_particl_SRP54_hlx"/>
</dbReference>
<evidence type="ECO:0000256" key="4">
    <source>
        <dbReference type="ARBA" id="ARBA00022824"/>
    </source>
</evidence>
<evidence type="ECO:0000256" key="6">
    <source>
        <dbReference type="ARBA" id="ARBA00023136"/>
    </source>
</evidence>
<sequence>MLDEIIVFRKNGVVLWRRSWSALKGDPVNLLVQKVLLEERVGTVNEYTDATNAIKWLLDNEFDLVLVAVYQKTLALTYVEELLLQCKAAFLQVARSVPAAALDNVYPCSSFDAPFAALHSDIEKRAVAERVTARKQRSFAESKKYQNTRQGQKESSAVGYGDRRDQAQRDEADAAREVTRQPGTPSSPELGDVSEAAIAANRAKLRSGGGPVRKKKGGEEEEEGKKKEARVWDGGDPKEKGKKEKLDYSNNQGGHKAAVYKGSGKVDLDADFADLDDDEGSDPVAAAAGSSPEKSGGMFASFRGLVGGKSLERSDILPLVDKLRDRLVEKNVAQDIGQSVCESIAASLEGKQIGSFASLTSIVRTAMQQALTRILTPTKRVDLLAEAASARDEKRPYVIVFVGVNGVGKSTSLSKVAYYLRTNGLTPMLCACDTFRAGAVEQLRVHAQALELPLFEKGYGRDASGIAADGIKYAKQMGHDVVLVDTAGRMQDNEPLMRALSKLVNLNQPDLVLFVGEALAGNDAVDQVRGFNQSLSEFSAGREPRLIDGIMLTKFDTINDKVGAALSLVYATGKPIVFCGVGQTYTDIRNLNVDHVVKSLLR</sequence>
<dbReference type="FunFam" id="3.40.50.300:FF:000188">
    <property type="entry name" value="signal recognition particle receptor subunit alpha"/>
    <property type="match status" value="1"/>
</dbReference>
<dbReference type="SMART" id="SM00382">
    <property type="entry name" value="AAA"/>
    <property type="match status" value="1"/>
</dbReference>